<reference evidence="1 2" key="1">
    <citation type="submission" date="2017-04" db="EMBL/GenBank/DDBJ databases">
        <authorList>
            <person name="Afonso C.L."/>
            <person name="Miller P.J."/>
            <person name="Scott M.A."/>
            <person name="Spackman E."/>
            <person name="Goraichik I."/>
            <person name="Dimitrov K.M."/>
            <person name="Suarez D.L."/>
            <person name="Swayne D.E."/>
        </authorList>
    </citation>
    <scope>NUCLEOTIDE SEQUENCE [LARGE SCALE GENOMIC DNA]</scope>
    <source>
        <strain evidence="1 2">LMG26642</strain>
    </source>
</reference>
<protein>
    <submittedName>
        <fullName evidence="1">IS66 Orf2 like protein</fullName>
    </submittedName>
</protein>
<sequence>MKVTDLTKVKNVFIGCGKTDMCRQIDGLVATIVEEYDMNIYEDAVFLFCGSLEVGPHGAACQENVTDLGKQFIATFVYDAIRIY</sequence>
<name>A0A1X7MSF3_9LACT</name>
<gene>
    <name evidence="1" type="ORF">SAMN04488700_0302</name>
</gene>
<organism evidence="1 2">
    <name type="scientific">Carnobacterium iners</name>
    <dbReference type="NCBI Taxonomy" id="1073423"/>
    <lineage>
        <taxon>Bacteria</taxon>
        <taxon>Bacillati</taxon>
        <taxon>Bacillota</taxon>
        <taxon>Bacilli</taxon>
        <taxon>Lactobacillales</taxon>
        <taxon>Carnobacteriaceae</taxon>
        <taxon>Carnobacterium</taxon>
    </lineage>
</organism>
<dbReference type="EMBL" id="FXBJ01000002">
    <property type="protein sequence ID" value="SMH26883.1"/>
    <property type="molecule type" value="Genomic_DNA"/>
</dbReference>
<evidence type="ECO:0000313" key="2">
    <source>
        <dbReference type="Proteomes" id="UP000193435"/>
    </source>
</evidence>
<dbReference type="AlphaFoldDB" id="A0A1X7MSF3"/>
<dbReference type="InterPro" id="IPR008878">
    <property type="entry name" value="Transposase_IS66_Orf2"/>
</dbReference>
<dbReference type="Proteomes" id="UP000193435">
    <property type="component" value="Unassembled WGS sequence"/>
</dbReference>
<proteinExistence type="predicted"/>
<evidence type="ECO:0000313" key="1">
    <source>
        <dbReference type="EMBL" id="SMH26883.1"/>
    </source>
</evidence>
<dbReference type="Pfam" id="PF05717">
    <property type="entry name" value="TnpB_IS66"/>
    <property type="match status" value="1"/>
</dbReference>
<keyword evidence="2" id="KW-1185">Reference proteome</keyword>
<dbReference type="STRING" id="1073423.SAMN04488700_0302"/>
<accession>A0A1X7MSF3</accession>